<dbReference type="AlphaFoldDB" id="A0A238LG25"/>
<evidence type="ECO:0000313" key="2">
    <source>
        <dbReference type="EMBL" id="SMY07916.1"/>
    </source>
</evidence>
<feature type="signal peptide" evidence="1">
    <location>
        <begin position="1"/>
        <end position="21"/>
    </location>
</feature>
<name>A0A238LG25_9RHOB</name>
<evidence type="ECO:0000313" key="3">
    <source>
        <dbReference type="Proteomes" id="UP000201613"/>
    </source>
</evidence>
<organism evidence="2 3">
    <name type="scientific">Flavimaricola marinus</name>
    <dbReference type="NCBI Taxonomy" id="1819565"/>
    <lineage>
        <taxon>Bacteria</taxon>
        <taxon>Pseudomonadati</taxon>
        <taxon>Pseudomonadota</taxon>
        <taxon>Alphaproteobacteria</taxon>
        <taxon>Rhodobacterales</taxon>
        <taxon>Paracoccaceae</taxon>
        <taxon>Flavimaricola</taxon>
    </lineage>
</organism>
<dbReference type="Gene3D" id="2.40.160.90">
    <property type="match status" value="1"/>
</dbReference>
<gene>
    <name evidence="2" type="ORF">LOM8899_02061</name>
</gene>
<keyword evidence="3" id="KW-1185">Reference proteome</keyword>
<dbReference type="PROSITE" id="PS51257">
    <property type="entry name" value="PROKAR_LIPOPROTEIN"/>
    <property type="match status" value="1"/>
</dbReference>
<protein>
    <recommendedName>
        <fullName evidence="4">Transferrin-binding protein B C-lobe/N-lobe beta barrel domain-containing protein</fullName>
    </recommendedName>
</protein>
<proteinExistence type="predicted"/>
<evidence type="ECO:0008006" key="4">
    <source>
        <dbReference type="Google" id="ProtNLM"/>
    </source>
</evidence>
<dbReference type="Proteomes" id="UP000201613">
    <property type="component" value="Unassembled WGS sequence"/>
</dbReference>
<evidence type="ECO:0000256" key="1">
    <source>
        <dbReference type="SAM" id="SignalP"/>
    </source>
</evidence>
<keyword evidence="1" id="KW-0732">Signal</keyword>
<feature type="chain" id="PRO_5012398783" description="Transferrin-binding protein B C-lobe/N-lobe beta barrel domain-containing protein" evidence="1">
    <location>
        <begin position="22"/>
        <end position="210"/>
    </location>
</feature>
<dbReference type="EMBL" id="FXZK01000003">
    <property type="protein sequence ID" value="SMY07916.1"/>
    <property type="molecule type" value="Genomic_DNA"/>
</dbReference>
<sequence>MRTLAAAAPALALLSGCGAIALGDPTNSGFAVPSATGQLSEVQSSTAVGGSDFSSLTGNGYGYQVGSVSNDGLQGFAGLVPGASVAPATTPGLVTMEGDFELAYIGFILAVDTEVSGSAVTDQGRLTMNVDFSDGSVTGSGTGIDSFSNFLLNGNALEIDGTLTGNQLNGTATYNGVTGPMQGLIGSNEGIGVFQGHTDGQVHAGGFIVN</sequence>
<accession>A0A238LG25</accession>
<reference evidence="2 3" key="1">
    <citation type="submission" date="2017-05" db="EMBL/GenBank/DDBJ databases">
        <authorList>
            <person name="Song R."/>
            <person name="Chenine A.L."/>
            <person name="Ruprecht R.M."/>
        </authorList>
    </citation>
    <scope>NUCLEOTIDE SEQUENCE [LARGE SCALE GENOMIC DNA]</scope>
    <source>
        <strain evidence="2 3">CECT 8899</strain>
    </source>
</reference>